<sequence length="116" mass="13630">MLKSAKNKWVDNQHTYKKWAMKFIALSIERGELFLIILNRCLLKSQLRKIRQHLSLQTAKSTALLQHFQKNDKVLAKGRLKRKIIKILIARISNTKNLPKMRVIMILVLKISLKMP</sequence>
<name>A0A179CYI4_BIBTR</name>
<organism evidence="1 2">
    <name type="scientific">Bibersteinia trehalosi Y31</name>
    <dbReference type="NCBI Taxonomy" id="1261658"/>
    <lineage>
        <taxon>Bacteria</taxon>
        <taxon>Pseudomonadati</taxon>
        <taxon>Pseudomonadota</taxon>
        <taxon>Gammaproteobacteria</taxon>
        <taxon>Pasteurellales</taxon>
        <taxon>Pasteurellaceae</taxon>
        <taxon>Bibersteinia</taxon>
    </lineage>
</organism>
<accession>A0A179CYI4</accession>
<evidence type="ECO:0000313" key="2">
    <source>
        <dbReference type="Proteomes" id="UP000078358"/>
    </source>
</evidence>
<reference evidence="1 2" key="1">
    <citation type="submission" date="2014-01" db="EMBL/GenBank/DDBJ databases">
        <authorList>
            <person name="Zuccon D."/>
        </authorList>
    </citation>
    <scope>NUCLEOTIDE SEQUENCE [LARGE SCALE GENOMIC DNA]</scope>
    <source>
        <strain evidence="1 2">Y31</strain>
    </source>
</reference>
<dbReference type="EMBL" id="JACI01000002">
    <property type="protein sequence ID" value="OAQ14966.1"/>
    <property type="molecule type" value="Genomic_DNA"/>
</dbReference>
<comment type="caution">
    <text evidence="1">The sequence shown here is derived from an EMBL/GenBank/DDBJ whole genome shotgun (WGS) entry which is preliminary data.</text>
</comment>
<evidence type="ECO:0000313" key="1">
    <source>
        <dbReference type="EMBL" id="OAQ14966.1"/>
    </source>
</evidence>
<proteinExistence type="predicted"/>
<gene>
    <name evidence="1" type="ORF">F480_09850</name>
</gene>
<protein>
    <submittedName>
        <fullName evidence="1">Uncharacterized protein</fullName>
    </submittedName>
</protein>
<dbReference type="AlphaFoldDB" id="A0A179CYI4"/>
<dbReference type="Proteomes" id="UP000078358">
    <property type="component" value="Unassembled WGS sequence"/>
</dbReference>